<feature type="domain" description="Gfo/Idh/MocA-like oxidoreductase C-terminal" evidence="4">
    <location>
        <begin position="191"/>
        <end position="356"/>
    </location>
</feature>
<feature type="compositionally biased region" description="Low complexity" evidence="2">
    <location>
        <begin position="1"/>
        <end position="13"/>
    </location>
</feature>
<keyword evidence="6" id="KW-1185">Reference proteome</keyword>
<reference evidence="6" key="1">
    <citation type="journal article" date="2019" name="Int. J. Syst. Evol. Microbiol.">
        <title>The Global Catalogue of Microorganisms (GCM) 10K type strain sequencing project: providing services to taxonomists for standard genome sequencing and annotation.</title>
        <authorList>
            <consortium name="The Broad Institute Genomics Platform"/>
            <consortium name="The Broad Institute Genome Sequencing Center for Infectious Disease"/>
            <person name="Wu L."/>
            <person name="Ma J."/>
        </authorList>
    </citation>
    <scope>NUCLEOTIDE SEQUENCE [LARGE SCALE GENOMIC DNA]</scope>
    <source>
        <strain evidence="6">JCM 18063</strain>
    </source>
</reference>
<dbReference type="InterPro" id="IPR051450">
    <property type="entry name" value="Gfo/Idh/MocA_Oxidoreductases"/>
</dbReference>
<dbReference type="SUPFAM" id="SSF51735">
    <property type="entry name" value="NAD(P)-binding Rossmann-fold domains"/>
    <property type="match status" value="1"/>
</dbReference>
<evidence type="ECO:0000256" key="1">
    <source>
        <dbReference type="ARBA" id="ARBA00010928"/>
    </source>
</evidence>
<name>A0ABP8Y0P0_9MICO</name>
<comment type="caution">
    <text evidence="5">The sequence shown here is derived from an EMBL/GenBank/DDBJ whole genome shotgun (WGS) entry which is preliminary data.</text>
</comment>
<evidence type="ECO:0000259" key="4">
    <source>
        <dbReference type="Pfam" id="PF02894"/>
    </source>
</evidence>
<evidence type="ECO:0000313" key="5">
    <source>
        <dbReference type="EMBL" id="GAA4717639.1"/>
    </source>
</evidence>
<dbReference type="PANTHER" id="PTHR43377:SF2">
    <property type="entry name" value="BINDING ROSSMANN FOLD OXIDOREDUCTASE, PUTATIVE (AFU_ORTHOLOGUE AFUA_4G00560)-RELATED"/>
    <property type="match status" value="1"/>
</dbReference>
<protein>
    <submittedName>
        <fullName evidence="5">Gfo/Idh/MocA family oxidoreductase</fullName>
    </submittedName>
</protein>
<feature type="region of interest" description="Disordered" evidence="2">
    <location>
        <begin position="1"/>
        <end position="29"/>
    </location>
</feature>
<proteinExistence type="inferred from homology"/>
<dbReference type="PANTHER" id="PTHR43377">
    <property type="entry name" value="BILIVERDIN REDUCTASE A"/>
    <property type="match status" value="1"/>
</dbReference>
<dbReference type="Pfam" id="PF02894">
    <property type="entry name" value="GFO_IDH_MocA_C"/>
    <property type="match status" value="1"/>
</dbReference>
<dbReference type="InterPro" id="IPR036291">
    <property type="entry name" value="NAD(P)-bd_dom_sf"/>
</dbReference>
<gene>
    <name evidence="5" type="ORF">GCM10023216_02140</name>
</gene>
<accession>A0ABP8Y0P0</accession>
<comment type="similarity">
    <text evidence="1">Belongs to the Gfo/Idh/MocA family.</text>
</comment>
<evidence type="ECO:0000256" key="2">
    <source>
        <dbReference type="SAM" id="MobiDB-lite"/>
    </source>
</evidence>
<dbReference type="Gene3D" id="3.40.50.720">
    <property type="entry name" value="NAD(P)-binding Rossmann-like Domain"/>
    <property type="match status" value="1"/>
</dbReference>
<dbReference type="Pfam" id="PF01408">
    <property type="entry name" value="GFO_IDH_MocA"/>
    <property type="match status" value="1"/>
</dbReference>
<dbReference type="RefSeq" id="WP_172151891.1">
    <property type="nucleotide sequence ID" value="NZ_BAABID010000002.1"/>
</dbReference>
<evidence type="ECO:0000313" key="6">
    <source>
        <dbReference type="Proteomes" id="UP001500956"/>
    </source>
</evidence>
<dbReference type="EMBL" id="BAABID010000002">
    <property type="protein sequence ID" value="GAA4717639.1"/>
    <property type="molecule type" value="Genomic_DNA"/>
</dbReference>
<dbReference type="SUPFAM" id="SSF55347">
    <property type="entry name" value="Glyceraldehyde-3-phosphate dehydrogenase-like, C-terminal domain"/>
    <property type="match status" value="1"/>
</dbReference>
<dbReference type="Gene3D" id="3.30.360.10">
    <property type="entry name" value="Dihydrodipicolinate Reductase, domain 2"/>
    <property type="match status" value="1"/>
</dbReference>
<feature type="domain" description="Gfo/Idh/MocA-like oxidoreductase N-terminal" evidence="3">
    <location>
        <begin position="50"/>
        <end position="177"/>
    </location>
</feature>
<organism evidence="5 6">
    <name type="scientific">Isoptericola chiayiensis</name>
    <dbReference type="NCBI Taxonomy" id="579446"/>
    <lineage>
        <taxon>Bacteria</taxon>
        <taxon>Bacillati</taxon>
        <taxon>Actinomycetota</taxon>
        <taxon>Actinomycetes</taxon>
        <taxon>Micrococcales</taxon>
        <taxon>Promicromonosporaceae</taxon>
        <taxon>Isoptericola</taxon>
    </lineage>
</organism>
<dbReference type="InterPro" id="IPR004104">
    <property type="entry name" value="Gfo/Idh/MocA-like_OxRdtase_C"/>
</dbReference>
<sequence>MTSTLAASTTLAAGTPRPSGSDAGPAVDAGRVPAAAASGTARPASVARRRSAVVGTGQRAGAYLDAMTAEHADVAEVAALCDTNADRLDVRAEQVRGRTGVPPRRFGAPDLGRMLSDVAPDVVVVTSPDRHHAHHVTAALDAGADVVVEKPLTIDAAGMYSIADAVRRSSGRLTVTHNYRYAARNAAVRRILAEGRIGDVVSVHFEWLLDTAHGADYFRRWHRDKAASGGLLVHKASHHVDLVNWWTGDVPESVYARGGRHVYQHPDGVGGPEFAIDLTADADLSALYAGPAALDGYRRDRDPFSPGATIEDTLSMLVGYRSGAAMTYALTAHSPWEGHRVAINGTRGRLELDVVERCHARPGLEGLVVPDGGAPACCEVRRRGGRLVVQEQWGVAEEVPLDAEAGHVEGDAAMLRDVLRGHLPADRGGAGDDPLGRRAGLVDGLRAVAVGVAGNRSLATGQVVPTSALGVDLA</sequence>
<evidence type="ECO:0000259" key="3">
    <source>
        <dbReference type="Pfam" id="PF01408"/>
    </source>
</evidence>
<dbReference type="Proteomes" id="UP001500956">
    <property type="component" value="Unassembled WGS sequence"/>
</dbReference>
<dbReference type="InterPro" id="IPR000683">
    <property type="entry name" value="Gfo/Idh/MocA-like_OxRdtase_N"/>
</dbReference>